<dbReference type="EMBL" id="JARK01001435">
    <property type="protein sequence ID" value="EYC02549.1"/>
    <property type="molecule type" value="Genomic_DNA"/>
</dbReference>
<dbReference type="GO" id="GO:0005737">
    <property type="term" value="C:cytoplasm"/>
    <property type="evidence" value="ECO:0007669"/>
    <property type="project" value="TreeGrafter"/>
</dbReference>
<keyword evidence="4 7" id="KW-0833">Ubl conjugation pathway</keyword>
<proteinExistence type="inferred from homology"/>
<dbReference type="PANTHER" id="PTHR10589">
    <property type="entry name" value="UBIQUITIN CARBOXYL-TERMINAL HYDROLASE"/>
    <property type="match status" value="1"/>
</dbReference>
<feature type="active site" description="Proton donor" evidence="7">
    <location>
        <position position="161"/>
    </location>
</feature>
<comment type="catalytic activity">
    <reaction evidence="1 7 8">
        <text>Thiol-dependent hydrolysis of ester, thioester, amide, peptide and isopeptide bonds formed by the C-terminal Gly of ubiquitin (a 76-residue protein attached to proteins as an intracellular targeting signal).</text>
        <dbReference type="EC" id="3.4.19.12"/>
    </reaction>
</comment>
<evidence type="ECO:0000256" key="4">
    <source>
        <dbReference type="ARBA" id="ARBA00022786"/>
    </source>
</evidence>
<reference evidence="11" key="1">
    <citation type="journal article" date="2015" name="Nat. Genet.">
        <title>The genome and transcriptome of the zoonotic hookworm Ancylostoma ceylanicum identify infection-specific gene families.</title>
        <authorList>
            <person name="Schwarz E.M."/>
            <person name="Hu Y."/>
            <person name="Antoshechkin I."/>
            <person name="Miller M.M."/>
            <person name="Sternberg P.W."/>
            <person name="Aroian R.V."/>
        </authorList>
    </citation>
    <scope>NUCLEOTIDE SEQUENCE</scope>
    <source>
        <strain evidence="11">HY135</strain>
    </source>
</reference>
<comment type="similarity">
    <text evidence="2 7 8">Belongs to the peptidase C12 family.</text>
</comment>
<protein>
    <recommendedName>
        <fullName evidence="8">Ubiquitin carboxyl-terminal hydrolase</fullName>
        <ecNumber evidence="8">3.4.19.12</ecNumber>
    </recommendedName>
</protein>
<dbReference type="AlphaFoldDB" id="A0A016TI08"/>
<keyword evidence="6 7" id="KW-0788">Thiol protease</keyword>
<gene>
    <name evidence="10" type="primary">Acey_s0099.g3175</name>
    <name evidence="10" type="ORF">Y032_0099g3175</name>
</gene>
<dbReference type="CDD" id="cd09616">
    <property type="entry name" value="Peptidase_C12_UCH_L1_L3"/>
    <property type="match status" value="1"/>
</dbReference>
<dbReference type="PANTHER" id="PTHR10589:SF17">
    <property type="entry name" value="UBIQUITIN CARBOXYL-TERMINAL HYDROLASE"/>
    <property type="match status" value="1"/>
</dbReference>
<dbReference type="PRINTS" id="PR00707">
    <property type="entry name" value="UBCTHYDRLASE"/>
</dbReference>
<dbReference type="InterPro" id="IPR036959">
    <property type="entry name" value="Peptidase_C12_UCH_sf"/>
</dbReference>
<dbReference type="EC" id="3.4.19.12" evidence="8"/>
<dbReference type="InterPro" id="IPR001578">
    <property type="entry name" value="Peptidase_C12_UCH"/>
</dbReference>
<evidence type="ECO:0000313" key="10">
    <source>
        <dbReference type="EMBL" id="EYC02549.1"/>
    </source>
</evidence>
<dbReference type="InterPro" id="IPR038765">
    <property type="entry name" value="Papain-like_cys_pep_sf"/>
</dbReference>
<keyword evidence="5 7" id="KW-0378">Hydrolase</keyword>
<dbReference type="GO" id="GO:0016579">
    <property type="term" value="P:protein deubiquitination"/>
    <property type="evidence" value="ECO:0007669"/>
    <property type="project" value="TreeGrafter"/>
</dbReference>
<keyword evidence="11" id="KW-1185">Reference proteome</keyword>
<evidence type="ECO:0000313" key="11">
    <source>
        <dbReference type="Proteomes" id="UP000024635"/>
    </source>
</evidence>
<evidence type="ECO:0000256" key="3">
    <source>
        <dbReference type="ARBA" id="ARBA00022670"/>
    </source>
</evidence>
<dbReference type="Pfam" id="PF01088">
    <property type="entry name" value="Peptidase_C12"/>
    <property type="match status" value="1"/>
</dbReference>
<organism evidence="10 11">
    <name type="scientific">Ancylostoma ceylanicum</name>
    <dbReference type="NCBI Taxonomy" id="53326"/>
    <lineage>
        <taxon>Eukaryota</taxon>
        <taxon>Metazoa</taxon>
        <taxon>Ecdysozoa</taxon>
        <taxon>Nematoda</taxon>
        <taxon>Chromadorea</taxon>
        <taxon>Rhabditida</taxon>
        <taxon>Rhabditina</taxon>
        <taxon>Rhabditomorpha</taxon>
        <taxon>Strongyloidea</taxon>
        <taxon>Ancylostomatidae</taxon>
        <taxon>Ancylostomatinae</taxon>
        <taxon>Ancylostoma</taxon>
    </lineage>
</organism>
<feature type="site" description="Important for enzyme activity" evidence="7">
    <location>
        <position position="176"/>
    </location>
</feature>
<evidence type="ECO:0000256" key="1">
    <source>
        <dbReference type="ARBA" id="ARBA00000707"/>
    </source>
</evidence>
<feature type="domain" description="UCH catalytic" evidence="9">
    <location>
        <begin position="3"/>
        <end position="220"/>
    </location>
</feature>
<evidence type="ECO:0000259" key="9">
    <source>
        <dbReference type="PROSITE" id="PS52048"/>
    </source>
</evidence>
<feature type="active site" description="Nucleophile" evidence="7">
    <location>
        <position position="91"/>
    </location>
</feature>
<dbReference type="GO" id="GO:0004843">
    <property type="term" value="F:cysteine-type deubiquitinase activity"/>
    <property type="evidence" value="ECO:0007669"/>
    <property type="project" value="UniProtKB-UniRule"/>
</dbReference>
<evidence type="ECO:0000256" key="8">
    <source>
        <dbReference type="RuleBase" id="RU361215"/>
    </source>
</evidence>
<dbReference type="SUPFAM" id="SSF54001">
    <property type="entry name" value="Cysteine proteinases"/>
    <property type="match status" value="1"/>
</dbReference>
<dbReference type="Gene3D" id="3.40.532.10">
    <property type="entry name" value="Peptidase C12, ubiquitin carboxyl-terminal hydrolase"/>
    <property type="match status" value="1"/>
</dbReference>
<dbReference type="Proteomes" id="UP000024635">
    <property type="component" value="Unassembled WGS sequence"/>
</dbReference>
<evidence type="ECO:0000256" key="7">
    <source>
        <dbReference type="PROSITE-ProRule" id="PRU01393"/>
    </source>
</evidence>
<evidence type="ECO:0000256" key="5">
    <source>
        <dbReference type="ARBA" id="ARBA00022801"/>
    </source>
</evidence>
<evidence type="ECO:0000256" key="6">
    <source>
        <dbReference type="ARBA" id="ARBA00022807"/>
    </source>
</evidence>
<evidence type="ECO:0000256" key="2">
    <source>
        <dbReference type="ARBA" id="ARBA00009326"/>
    </source>
</evidence>
<dbReference type="OrthoDB" id="427186at2759"/>
<comment type="caution">
    <text evidence="10">The sequence shown here is derived from an EMBL/GenBank/DDBJ whole genome shotgun (WGS) entry which is preliminary data.</text>
</comment>
<dbReference type="GO" id="GO:0006511">
    <property type="term" value="P:ubiquitin-dependent protein catabolic process"/>
    <property type="evidence" value="ECO:0007669"/>
    <property type="project" value="UniProtKB-UniRule"/>
</dbReference>
<dbReference type="PROSITE" id="PS52048">
    <property type="entry name" value="UCH_DOMAIN"/>
    <property type="match status" value="1"/>
</dbReference>
<accession>A0A016TI08</accession>
<keyword evidence="3 7" id="KW-0645">Protease</keyword>
<name>A0A016TI08_9BILA</name>
<sequence length="222" mass="24086">MPQWRALESNPDTINAFMNKIGVHGVECVDVFSFEPEMLEFVPSPQLALILCFPEKEGENPLQAAYDALTASGASAPPNVFFMKQKIGNACGTFALFHSLANLEGVVDLGTGSFSNWLKEAKQLSTEERSDSLLKNTQLATAHEETALEGETEEPTNVEHHFICYVEKDGVLYEIDSCAPFPRSLGETSGEPLLSAAGKHVKKLMEEVGDASFSAMALVKSA</sequence>
<feature type="site" description="Transition state stabilizer" evidence="7">
    <location>
        <position position="85"/>
    </location>
</feature>